<dbReference type="InterPro" id="IPR011607">
    <property type="entry name" value="MGS-like_dom"/>
</dbReference>
<evidence type="ECO:0000256" key="2">
    <source>
        <dbReference type="ARBA" id="ARBA00022801"/>
    </source>
</evidence>
<protein>
    <recommendedName>
        <fullName evidence="3">MGS-like domain-containing protein</fullName>
    </recommendedName>
</protein>
<dbReference type="AlphaFoldDB" id="A0AAE1NEA5"/>
<dbReference type="GO" id="GO:0005737">
    <property type="term" value="C:cytoplasm"/>
    <property type="evidence" value="ECO:0007669"/>
    <property type="project" value="TreeGrafter"/>
</dbReference>
<dbReference type="Gene3D" id="3.40.50.1380">
    <property type="entry name" value="Methylglyoxal synthase-like domain"/>
    <property type="match status" value="1"/>
</dbReference>
<dbReference type="Pfam" id="PF01979">
    <property type="entry name" value="Amidohydro_1"/>
    <property type="match status" value="1"/>
</dbReference>
<evidence type="ECO:0000313" key="4">
    <source>
        <dbReference type="EMBL" id="KAK4287817.1"/>
    </source>
</evidence>
<dbReference type="Gene3D" id="3.20.20.140">
    <property type="entry name" value="Metal-dependent hydrolases"/>
    <property type="match status" value="1"/>
</dbReference>
<dbReference type="GO" id="GO:0006145">
    <property type="term" value="P:purine nucleobase catabolic process"/>
    <property type="evidence" value="ECO:0007669"/>
    <property type="project" value="TreeGrafter"/>
</dbReference>
<dbReference type="InterPro" id="IPR032466">
    <property type="entry name" value="Metal_Hydrolase"/>
</dbReference>
<feature type="domain" description="MGS-like" evidence="3">
    <location>
        <begin position="1"/>
        <end position="83"/>
    </location>
</feature>
<dbReference type="SUPFAM" id="SSF52335">
    <property type="entry name" value="Methylglyoxal synthase-like"/>
    <property type="match status" value="1"/>
</dbReference>
<evidence type="ECO:0000313" key="5">
    <source>
        <dbReference type="Proteomes" id="UP001292094"/>
    </source>
</evidence>
<organism evidence="4 5">
    <name type="scientific">Petrolisthes manimaculis</name>
    <dbReference type="NCBI Taxonomy" id="1843537"/>
    <lineage>
        <taxon>Eukaryota</taxon>
        <taxon>Metazoa</taxon>
        <taxon>Ecdysozoa</taxon>
        <taxon>Arthropoda</taxon>
        <taxon>Crustacea</taxon>
        <taxon>Multicrustacea</taxon>
        <taxon>Malacostraca</taxon>
        <taxon>Eumalacostraca</taxon>
        <taxon>Eucarida</taxon>
        <taxon>Decapoda</taxon>
        <taxon>Pleocyemata</taxon>
        <taxon>Anomura</taxon>
        <taxon>Galatheoidea</taxon>
        <taxon>Porcellanidae</taxon>
        <taxon>Petrolisthes</taxon>
    </lineage>
</organism>
<dbReference type="PANTHER" id="PTHR43668">
    <property type="entry name" value="ALLANTOINASE"/>
    <property type="match status" value="1"/>
</dbReference>
<keyword evidence="5" id="KW-1185">Reference proteome</keyword>
<dbReference type="Proteomes" id="UP001292094">
    <property type="component" value="Unassembled WGS sequence"/>
</dbReference>
<keyword evidence="2" id="KW-0378">Hydrolase</keyword>
<proteinExistence type="predicted"/>
<accession>A0AAE1NEA5</accession>
<dbReference type="PROSITE" id="PS00482">
    <property type="entry name" value="DIHYDROOROTASE_1"/>
    <property type="match status" value="1"/>
</dbReference>
<reference evidence="4" key="1">
    <citation type="submission" date="2023-11" db="EMBL/GenBank/DDBJ databases">
        <title>Genome assemblies of two species of porcelain crab, Petrolisthes cinctipes and Petrolisthes manimaculis (Anomura: Porcellanidae).</title>
        <authorList>
            <person name="Angst P."/>
        </authorList>
    </citation>
    <scope>NUCLEOTIDE SEQUENCE</scope>
    <source>
        <strain evidence="4">PB745_02</strain>
        <tissue evidence="4">Gill</tissue>
    </source>
</reference>
<dbReference type="InterPro" id="IPR036914">
    <property type="entry name" value="MGS-like_dom_sf"/>
</dbReference>
<dbReference type="InterPro" id="IPR050138">
    <property type="entry name" value="DHOase/Allantoinase_Hydrolase"/>
</dbReference>
<evidence type="ECO:0000259" key="3">
    <source>
        <dbReference type="PROSITE" id="PS51855"/>
    </source>
</evidence>
<dbReference type="PROSITE" id="PS51855">
    <property type="entry name" value="MGS"/>
    <property type="match status" value="1"/>
</dbReference>
<comment type="caution">
    <text evidence="4">The sequence shown here is derived from an EMBL/GenBank/DDBJ whole genome shotgun (WGS) entry which is preliminary data.</text>
</comment>
<dbReference type="EMBL" id="JAWZYT010006645">
    <property type="protein sequence ID" value="KAK4287817.1"/>
    <property type="molecule type" value="Genomic_DNA"/>
</dbReference>
<dbReference type="PANTHER" id="PTHR43668:SF2">
    <property type="entry name" value="ALLANTOINASE"/>
    <property type="match status" value="1"/>
</dbReference>
<dbReference type="GO" id="GO:0046872">
    <property type="term" value="F:metal ion binding"/>
    <property type="evidence" value="ECO:0007669"/>
    <property type="project" value="UniProtKB-KW"/>
</dbReference>
<dbReference type="GO" id="GO:0004038">
    <property type="term" value="F:allantoinase activity"/>
    <property type="evidence" value="ECO:0007669"/>
    <property type="project" value="TreeGrafter"/>
</dbReference>
<sequence>MADYLARKEFDLVINLAMRGGGGGRVSSFVTQGYKTRRMAVDFSVPLVTDVKCAKLLVEALRLIGGSPDLKTHVDCITSRTIVKLPGLIDVHVHVREPGATHKEDWSSCTSAGLAGGVTMLLAMPNTHPPVTDTHTLTLAKECASRGARCDYGLYMGGTDTNYTTDSEDLTQRVAALKLYLNDTYTTLKMDDSTVWFKEERRKLQVEVL</sequence>
<keyword evidence="1" id="KW-0479">Metal-binding</keyword>
<name>A0AAE1NEA5_9EUCA</name>
<dbReference type="InterPro" id="IPR002195">
    <property type="entry name" value="Dihydroorotase_CS"/>
</dbReference>
<gene>
    <name evidence="4" type="ORF">Pmani_039122</name>
</gene>
<dbReference type="SUPFAM" id="SSF51556">
    <property type="entry name" value="Metallo-dependent hydrolases"/>
    <property type="match status" value="1"/>
</dbReference>
<evidence type="ECO:0000256" key="1">
    <source>
        <dbReference type="ARBA" id="ARBA00022723"/>
    </source>
</evidence>
<dbReference type="InterPro" id="IPR006680">
    <property type="entry name" value="Amidohydro-rel"/>
</dbReference>